<dbReference type="HOGENOM" id="CLU_160489_0_0_10"/>
<proteinExistence type="predicted"/>
<dbReference type="STRING" id="742767.HMPREF9456_03313"/>
<sequence length="138" mass="15412">MNEAAKLVSEALLGLDYKTIFIGGKAYEVKAPTIKTMCLGLSEWAKIDFNLKDQTNLSLVTQIPEISKHQLRGISRFIESDIQLSDKIYNEWINKDPSVSQDEIDIAIDTILSLIDKEKVFRSAQGCLSAAKIIARPL</sequence>
<comment type="caution">
    <text evidence="1">The sequence shown here is derived from an EMBL/GenBank/DDBJ whole genome shotgun (WGS) entry which is preliminary data.</text>
</comment>
<evidence type="ECO:0000313" key="2">
    <source>
        <dbReference type="Proteomes" id="UP000006420"/>
    </source>
</evidence>
<protein>
    <submittedName>
        <fullName evidence="1">Uncharacterized protein</fullName>
    </submittedName>
</protein>
<dbReference type="AlphaFoldDB" id="F8X504"/>
<dbReference type="Proteomes" id="UP000006420">
    <property type="component" value="Unassembled WGS sequence"/>
</dbReference>
<name>F8X504_9BACT</name>
<accession>F8X504</accession>
<reference evidence="1 2" key="1">
    <citation type="submission" date="2011-04" db="EMBL/GenBank/DDBJ databases">
        <title>The Genome Sequence of Dysgonomonas mossii DSM 22836.</title>
        <authorList>
            <consortium name="The Broad Institute Genome Sequencing Platform"/>
            <person name="Earl A."/>
            <person name="Ward D."/>
            <person name="Feldgarden M."/>
            <person name="Gevers D."/>
            <person name="Pudlo N."/>
            <person name="Martens E."/>
            <person name="Allen-Vercoe E."/>
            <person name="Young S.K."/>
            <person name="Zeng Q."/>
            <person name="Gargeya S."/>
            <person name="Fitzgerald M."/>
            <person name="Haas B."/>
            <person name="Abouelleil A."/>
            <person name="Alvarado L."/>
            <person name="Arachchi H.M."/>
            <person name="Berlin A."/>
            <person name="Brown A."/>
            <person name="Chapman S.B."/>
            <person name="Chen Z."/>
            <person name="Dunbar C."/>
            <person name="Freedman E."/>
            <person name="Gearin G."/>
            <person name="Gellesch M."/>
            <person name="Goldberg J."/>
            <person name="Griggs A."/>
            <person name="Gujja S."/>
            <person name="Heiman D."/>
            <person name="Howarth C."/>
            <person name="Larson L."/>
            <person name="Lui A."/>
            <person name="MacDonald P.J.P."/>
            <person name="Mehta T."/>
            <person name="Montmayeur A."/>
            <person name="Murphy C."/>
            <person name="Neiman D."/>
            <person name="Pearson M."/>
            <person name="Priest M."/>
            <person name="Roberts A."/>
            <person name="Saif S."/>
            <person name="Shea T."/>
            <person name="Shenoy N."/>
            <person name="Sisk P."/>
            <person name="Stolte C."/>
            <person name="Sykes S."/>
            <person name="Yandava C."/>
            <person name="Wortman J."/>
            <person name="Nusbaum C."/>
            <person name="Birren B."/>
        </authorList>
    </citation>
    <scope>NUCLEOTIDE SEQUENCE [LARGE SCALE GENOMIC DNA]</scope>
    <source>
        <strain evidence="1 2">DSM 22836</strain>
    </source>
</reference>
<dbReference type="RefSeq" id="WP_006844680.1">
    <property type="nucleotide sequence ID" value="NZ_AQWJ01000012.1"/>
</dbReference>
<evidence type="ECO:0000313" key="1">
    <source>
        <dbReference type="EMBL" id="EGK04702.1"/>
    </source>
</evidence>
<dbReference type="GeneID" id="78083908"/>
<dbReference type="EMBL" id="ADLW01000021">
    <property type="protein sequence ID" value="EGK04702.1"/>
    <property type="molecule type" value="Genomic_DNA"/>
</dbReference>
<organism evidence="1 2">
    <name type="scientific">Dysgonomonas mossii DSM 22836</name>
    <dbReference type="NCBI Taxonomy" id="742767"/>
    <lineage>
        <taxon>Bacteria</taxon>
        <taxon>Pseudomonadati</taxon>
        <taxon>Bacteroidota</taxon>
        <taxon>Bacteroidia</taxon>
        <taxon>Bacteroidales</taxon>
        <taxon>Dysgonomonadaceae</taxon>
        <taxon>Dysgonomonas</taxon>
    </lineage>
</organism>
<keyword evidence="2" id="KW-1185">Reference proteome</keyword>
<gene>
    <name evidence="1" type="ORF">HMPREF9456_03313</name>
</gene>
<dbReference type="OrthoDB" id="1048579at2"/>